<dbReference type="GO" id="GO:0043137">
    <property type="term" value="P:DNA replication, removal of RNA primer"/>
    <property type="evidence" value="ECO:0007669"/>
    <property type="project" value="TreeGrafter"/>
</dbReference>
<name>A0A494ZAV6_9BACL</name>
<dbReference type="NCBIfam" id="NF000595">
    <property type="entry name" value="PRK00015.1-3"/>
    <property type="match status" value="1"/>
</dbReference>
<dbReference type="GO" id="GO:0005737">
    <property type="term" value="C:cytoplasm"/>
    <property type="evidence" value="ECO:0007669"/>
    <property type="project" value="UniProtKB-SubCell"/>
</dbReference>
<dbReference type="InterPro" id="IPR001352">
    <property type="entry name" value="RNase_HII/HIII"/>
</dbReference>
<evidence type="ECO:0000256" key="10">
    <source>
        <dbReference type="ARBA" id="ARBA00022723"/>
    </source>
</evidence>
<protein>
    <recommendedName>
        <fullName evidence="7 14">Ribonuclease HII</fullName>
        <shortName evidence="14">RNase HII</shortName>
        <ecNumber evidence="6 14">3.1.26.4</ecNumber>
    </recommendedName>
</protein>
<comment type="subcellular location">
    <subcellularLocation>
        <location evidence="4 14">Cytoplasm</location>
    </subcellularLocation>
</comment>
<evidence type="ECO:0000313" key="18">
    <source>
        <dbReference type="EMBL" id="RKQ19775.1"/>
    </source>
</evidence>
<comment type="similarity">
    <text evidence="5 14 16">Belongs to the RNase HII family.</text>
</comment>
<dbReference type="EC" id="3.1.26.4" evidence="6 14"/>
<evidence type="ECO:0000256" key="15">
    <source>
        <dbReference type="PROSITE-ProRule" id="PRU01319"/>
    </source>
</evidence>
<keyword evidence="12 14" id="KW-0378">Hydrolase</keyword>
<evidence type="ECO:0000256" key="6">
    <source>
        <dbReference type="ARBA" id="ARBA00012180"/>
    </source>
</evidence>
<reference evidence="18 19" key="1">
    <citation type="journal article" date="2016" name="Antonie Van Leeuwenhoek">
        <title>Lysinibacillus endophyticus sp. nov., an indole-3-acetic acid producing endophytic bacterium isolated from corn root (Zea mays cv. Xinken-5).</title>
        <authorList>
            <person name="Yu J."/>
            <person name="Guan X."/>
            <person name="Liu C."/>
            <person name="Xiang W."/>
            <person name="Yu Z."/>
            <person name="Liu X."/>
            <person name="Wang G."/>
        </authorList>
    </citation>
    <scope>NUCLEOTIDE SEQUENCE [LARGE SCALE GENOMIC DNA]</scope>
    <source>
        <strain evidence="18 19">DSM 100506</strain>
    </source>
</reference>
<keyword evidence="8 14" id="KW-0963">Cytoplasm</keyword>
<dbReference type="PANTHER" id="PTHR10954:SF18">
    <property type="entry name" value="RIBONUCLEASE HII"/>
    <property type="match status" value="1"/>
</dbReference>
<dbReference type="Pfam" id="PF01351">
    <property type="entry name" value="RNase_HII"/>
    <property type="match status" value="1"/>
</dbReference>
<dbReference type="SUPFAM" id="SSF53098">
    <property type="entry name" value="Ribonuclease H-like"/>
    <property type="match status" value="1"/>
</dbReference>
<dbReference type="GO" id="GO:0030145">
    <property type="term" value="F:manganese ion binding"/>
    <property type="evidence" value="ECO:0007669"/>
    <property type="project" value="UniProtKB-UniRule"/>
</dbReference>
<keyword evidence="10 14" id="KW-0479">Metal-binding</keyword>
<evidence type="ECO:0000259" key="17">
    <source>
        <dbReference type="PROSITE" id="PS51975"/>
    </source>
</evidence>
<keyword evidence="9 14" id="KW-0540">Nuclease</keyword>
<dbReference type="OrthoDB" id="9803420at2"/>
<dbReference type="GO" id="GO:0032299">
    <property type="term" value="C:ribonuclease H2 complex"/>
    <property type="evidence" value="ECO:0007669"/>
    <property type="project" value="TreeGrafter"/>
</dbReference>
<evidence type="ECO:0000256" key="11">
    <source>
        <dbReference type="ARBA" id="ARBA00022759"/>
    </source>
</evidence>
<dbReference type="NCBIfam" id="NF000594">
    <property type="entry name" value="PRK00015.1-1"/>
    <property type="match status" value="1"/>
</dbReference>
<dbReference type="FunFam" id="3.30.420.10:FF:000006">
    <property type="entry name" value="Ribonuclease HII"/>
    <property type="match status" value="1"/>
</dbReference>
<organism evidence="18 19">
    <name type="scientific">Ureibacillus endophyticus</name>
    <dbReference type="NCBI Taxonomy" id="1978490"/>
    <lineage>
        <taxon>Bacteria</taxon>
        <taxon>Bacillati</taxon>
        <taxon>Bacillota</taxon>
        <taxon>Bacilli</taxon>
        <taxon>Bacillales</taxon>
        <taxon>Caryophanaceae</taxon>
        <taxon>Ureibacillus</taxon>
    </lineage>
</organism>
<evidence type="ECO:0000256" key="9">
    <source>
        <dbReference type="ARBA" id="ARBA00022722"/>
    </source>
</evidence>
<dbReference type="InterPro" id="IPR022898">
    <property type="entry name" value="RNase_HII"/>
</dbReference>
<evidence type="ECO:0000256" key="14">
    <source>
        <dbReference type="HAMAP-Rule" id="MF_00052"/>
    </source>
</evidence>
<dbReference type="RefSeq" id="WP_121212961.1">
    <property type="nucleotide sequence ID" value="NZ_RBZN01000002.1"/>
</dbReference>
<dbReference type="InterPro" id="IPR012337">
    <property type="entry name" value="RNaseH-like_sf"/>
</dbReference>
<feature type="binding site" evidence="14 15">
    <location>
        <position position="77"/>
    </location>
    <ligand>
        <name>a divalent metal cation</name>
        <dbReference type="ChEBI" id="CHEBI:60240"/>
    </ligand>
</feature>
<comment type="function">
    <text evidence="3 14 16">Endonuclease that specifically degrades the RNA of RNA-DNA hybrids.</text>
</comment>
<keyword evidence="19" id="KW-1185">Reference proteome</keyword>
<feature type="binding site" evidence="14 15">
    <location>
        <position position="76"/>
    </location>
    <ligand>
        <name>a divalent metal cation</name>
        <dbReference type="ChEBI" id="CHEBI:60240"/>
    </ligand>
</feature>
<sequence length="262" mass="29691">MVKTIKEITNALNMATEYESWMDEVKADSRAGVQKAFQQWEKRRAKQRIVMEEHEQKLKFDQSFLPFEEALLAGADEAGRGPLAGPVVTAAVILPKDCKELVGINDSKQLTRKARENFAKIIKDYAIAYSIHFQSVEVIDEINIYEATKQSMKSCIESLSVRPNFCILDALELDISIPQKSIIKGDAKSLTIAAASILAKCARDEFMDRLHEQYPMYGFDKNAGYGTKQHLDALRQFGPIAEHRKSFEPIKSMMNKKEELLL</sequence>
<evidence type="ECO:0000256" key="5">
    <source>
        <dbReference type="ARBA" id="ARBA00007383"/>
    </source>
</evidence>
<proteinExistence type="inferred from homology"/>
<evidence type="ECO:0000256" key="12">
    <source>
        <dbReference type="ARBA" id="ARBA00022801"/>
    </source>
</evidence>
<gene>
    <name evidence="14" type="primary">rnhB</name>
    <name evidence="18" type="ORF">D8M03_01775</name>
</gene>
<dbReference type="PROSITE" id="PS51975">
    <property type="entry name" value="RNASE_H_2"/>
    <property type="match status" value="1"/>
</dbReference>
<dbReference type="GO" id="GO:0004523">
    <property type="term" value="F:RNA-DNA hybrid ribonuclease activity"/>
    <property type="evidence" value="ECO:0007669"/>
    <property type="project" value="UniProtKB-UniRule"/>
</dbReference>
<dbReference type="AlphaFoldDB" id="A0A494ZAV6"/>
<dbReference type="GO" id="GO:0003723">
    <property type="term" value="F:RNA binding"/>
    <property type="evidence" value="ECO:0007669"/>
    <property type="project" value="UniProtKB-UniRule"/>
</dbReference>
<evidence type="ECO:0000256" key="13">
    <source>
        <dbReference type="ARBA" id="ARBA00023211"/>
    </source>
</evidence>
<dbReference type="Gene3D" id="3.30.420.10">
    <property type="entry name" value="Ribonuclease H-like superfamily/Ribonuclease H"/>
    <property type="match status" value="1"/>
</dbReference>
<evidence type="ECO:0000256" key="16">
    <source>
        <dbReference type="RuleBase" id="RU003515"/>
    </source>
</evidence>
<comment type="cofactor">
    <cofactor evidence="14 15">
        <name>Mn(2+)</name>
        <dbReference type="ChEBI" id="CHEBI:29035"/>
    </cofactor>
    <cofactor evidence="14 15">
        <name>Mg(2+)</name>
        <dbReference type="ChEBI" id="CHEBI:18420"/>
    </cofactor>
    <text evidence="14 15">Manganese or magnesium. Binds 1 divalent metal ion per monomer in the absence of substrate. May bind a second metal ion after substrate binding.</text>
</comment>
<dbReference type="HAMAP" id="MF_00052_B">
    <property type="entry name" value="RNase_HII_B"/>
    <property type="match status" value="1"/>
</dbReference>
<dbReference type="InterPro" id="IPR036397">
    <property type="entry name" value="RNaseH_sf"/>
</dbReference>
<evidence type="ECO:0000256" key="8">
    <source>
        <dbReference type="ARBA" id="ARBA00022490"/>
    </source>
</evidence>
<evidence type="ECO:0000256" key="2">
    <source>
        <dbReference type="ARBA" id="ARBA00001946"/>
    </source>
</evidence>
<accession>A0A494ZAV6</accession>
<keyword evidence="13 14" id="KW-0464">Manganese</keyword>
<keyword evidence="11 14" id="KW-0255">Endonuclease</keyword>
<dbReference type="InterPro" id="IPR024567">
    <property type="entry name" value="RNase_HII/HIII_dom"/>
</dbReference>
<dbReference type="GO" id="GO:0006298">
    <property type="term" value="P:mismatch repair"/>
    <property type="evidence" value="ECO:0007669"/>
    <property type="project" value="TreeGrafter"/>
</dbReference>
<dbReference type="PANTHER" id="PTHR10954">
    <property type="entry name" value="RIBONUCLEASE H2 SUBUNIT A"/>
    <property type="match status" value="1"/>
</dbReference>
<feature type="binding site" evidence="14 15">
    <location>
        <position position="169"/>
    </location>
    <ligand>
        <name>a divalent metal cation</name>
        <dbReference type="ChEBI" id="CHEBI:60240"/>
    </ligand>
</feature>
<evidence type="ECO:0000256" key="7">
    <source>
        <dbReference type="ARBA" id="ARBA00019179"/>
    </source>
</evidence>
<evidence type="ECO:0000313" key="19">
    <source>
        <dbReference type="Proteomes" id="UP000272238"/>
    </source>
</evidence>
<evidence type="ECO:0000256" key="3">
    <source>
        <dbReference type="ARBA" id="ARBA00004065"/>
    </source>
</evidence>
<feature type="domain" description="RNase H type-2" evidence="17">
    <location>
        <begin position="70"/>
        <end position="259"/>
    </location>
</feature>
<dbReference type="CDD" id="cd07182">
    <property type="entry name" value="RNase_HII_bacteria_HII_like"/>
    <property type="match status" value="1"/>
</dbReference>
<evidence type="ECO:0000256" key="4">
    <source>
        <dbReference type="ARBA" id="ARBA00004496"/>
    </source>
</evidence>
<dbReference type="Proteomes" id="UP000272238">
    <property type="component" value="Unassembled WGS sequence"/>
</dbReference>
<dbReference type="EMBL" id="RBZN01000002">
    <property type="protein sequence ID" value="RKQ19775.1"/>
    <property type="molecule type" value="Genomic_DNA"/>
</dbReference>
<comment type="caution">
    <text evidence="18">The sequence shown here is derived from an EMBL/GenBank/DDBJ whole genome shotgun (WGS) entry which is preliminary data.</text>
</comment>
<comment type="cofactor">
    <cofactor evidence="2">
        <name>Mg(2+)</name>
        <dbReference type="ChEBI" id="CHEBI:18420"/>
    </cofactor>
</comment>
<comment type="catalytic activity">
    <reaction evidence="1 14 15 16">
        <text>Endonucleolytic cleavage to 5'-phosphomonoester.</text>
        <dbReference type="EC" id="3.1.26.4"/>
    </reaction>
</comment>
<evidence type="ECO:0000256" key="1">
    <source>
        <dbReference type="ARBA" id="ARBA00000077"/>
    </source>
</evidence>